<dbReference type="SMART" id="SM00066">
    <property type="entry name" value="GAL4"/>
    <property type="match status" value="1"/>
</dbReference>
<name>A0AAD6UVK9_9AGAR</name>
<dbReference type="InterPro" id="IPR050797">
    <property type="entry name" value="Carb_Metab_Trans_Reg"/>
</dbReference>
<dbReference type="PROSITE" id="PS00463">
    <property type="entry name" value="ZN2_CY6_FUNGAL_1"/>
    <property type="match status" value="1"/>
</dbReference>
<dbReference type="InterPro" id="IPR036864">
    <property type="entry name" value="Zn2-C6_fun-type_DNA-bd_sf"/>
</dbReference>
<keyword evidence="5" id="KW-1185">Reference proteome</keyword>
<feature type="compositionally biased region" description="Polar residues" evidence="2">
    <location>
        <begin position="117"/>
        <end position="128"/>
    </location>
</feature>
<feature type="compositionally biased region" description="Basic and acidic residues" evidence="2">
    <location>
        <begin position="101"/>
        <end position="115"/>
    </location>
</feature>
<keyword evidence="1" id="KW-0539">Nucleus</keyword>
<dbReference type="Gene3D" id="4.10.240.10">
    <property type="entry name" value="Zn(2)-C6 fungal-type DNA-binding domain"/>
    <property type="match status" value="1"/>
</dbReference>
<dbReference type="CDD" id="cd00067">
    <property type="entry name" value="GAL4"/>
    <property type="match status" value="1"/>
</dbReference>
<evidence type="ECO:0000256" key="1">
    <source>
        <dbReference type="ARBA" id="ARBA00023242"/>
    </source>
</evidence>
<dbReference type="Pfam" id="PF00172">
    <property type="entry name" value="Zn_clus"/>
    <property type="match status" value="1"/>
</dbReference>
<sequence length="245" mass="27143">MFQLSQFNCRVRDFASEHLKTIDNGTLLPLTAFVEGTMMSGGQAHLVLSPLFTKKRRVIIACTNCRKRKIRCLTAEDSPVLPCERCSEKGLKCEYLNVNDERDYPSTSRPSEKRGQTVPSGSNFSTPLRHTPADDTQYVQRPDNALLLRNLGWNPSQNSPYRKPAALPPSSSPNYPVLPRRNTAPPITPHDGHNYALPTASVQGPRHEYSYTEHVQWAGAPPGFTGIGLSIEPGQSHKGSELYSA</sequence>
<dbReference type="GO" id="GO:0000981">
    <property type="term" value="F:DNA-binding transcription factor activity, RNA polymerase II-specific"/>
    <property type="evidence" value="ECO:0007669"/>
    <property type="project" value="InterPro"/>
</dbReference>
<dbReference type="PANTHER" id="PTHR31668">
    <property type="entry name" value="GLUCOSE TRANSPORT TRANSCRIPTION REGULATOR RGT1-RELATED-RELATED"/>
    <property type="match status" value="1"/>
</dbReference>
<dbReference type="SUPFAM" id="SSF57701">
    <property type="entry name" value="Zn2/Cys6 DNA-binding domain"/>
    <property type="match status" value="1"/>
</dbReference>
<organism evidence="4 5">
    <name type="scientific">Mycena pura</name>
    <dbReference type="NCBI Taxonomy" id="153505"/>
    <lineage>
        <taxon>Eukaryota</taxon>
        <taxon>Fungi</taxon>
        <taxon>Dikarya</taxon>
        <taxon>Basidiomycota</taxon>
        <taxon>Agaricomycotina</taxon>
        <taxon>Agaricomycetes</taxon>
        <taxon>Agaricomycetidae</taxon>
        <taxon>Agaricales</taxon>
        <taxon>Marasmiineae</taxon>
        <taxon>Mycenaceae</taxon>
        <taxon>Mycena</taxon>
    </lineage>
</organism>
<evidence type="ECO:0000313" key="5">
    <source>
        <dbReference type="Proteomes" id="UP001219525"/>
    </source>
</evidence>
<evidence type="ECO:0000313" key="4">
    <source>
        <dbReference type="EMBL" id="KAJ7191313.1"/>
    </source>
</evidence>
<dbReference type="GO" id="GO:0008270">
    <property type="term" value="F:zinc ion binding"/>
    <property type="evidence" value="ECO:0007669"/>
    <property type="project" value="InterPro"/>
</dbReference>
<feature type="region of interest" description="Disordered" evidence="2">
    <location>
        <begin position="101"/>
        <end position="137"/>
    </location>
</feature>
<proteinExistence type="predicted"/>
<dbReference type="PROSITE" id="PS50048">
    <property type="entry name" value="ZN2_CY6_FUNGAL_2"/>
    <property type="match status" value="1"/>
</dbReference>
<comment type="caution">
    <text evidence="4">The sequence shown here is derived from an EMBL/GenBank/DDBJ whole genome shotgun (WGS) entry which is preliminary data.</text>
</comment>
<reference evidence="4" key="1">
    <citation type="submission" date="2023-03" db="EMBL/GenBank/DDBJ databases">
        <title>Massive genome expansion in bonnet fungi (Mycena s.s.) driven by repeated elements and novel gene families across ecological guilds.</title>
        <authorList>
            <consortium name="Lawrence Berkeley National Laboratory"/>
            <person name="Harder C.B."/>
            <person name="Miyauchi S."/>
            <person name="Viragh M."/>
            <person name="Kuo A."/>
            <person name="Thoen E."/>
            <person name="Andreopoulos B."/>
            <person name="Lu D."/>
            <person name="Skrede I."/>
            <person name="Drula E."/>
            <person name="Henrissat B."/>
            <person name="Morin E."/>
            <person name="Kohler A."/>
            <person name="Barry K."/>
            <person name="LaButti K."/>
            <person name="Morin E."/>
            <person name="Salamov A."/>
            <person name="Lipzen A."/>
            <person name="Mereny Z."/>
            <person name="Hegedus B."/>
            <person name="Baldrian P."/>
            <person name="Stursova M."/>
            <person name="Weitz H."/>
            <person name="Taylor A."/>
            <person name="Grigoriev I.V."/>
            <person name="Nagy L.G."/>
            <person name="Martin F."/>
            <person name="Kauserud H."/>
        </authorList>
    </citation>
    <scope>NUCLEOTIDE SEQUENCE</scope>
    <source>
        <strain evidence="4">9144</strain>
    </source>
</reference>
<dbReference type="InterPro" id="IPR001138">
    <property type="entry name" value="Zn2Cys6_DnaBD"/>
</dbReference>
<accession>A0AAD6UVK9</accession>
<feature type="domain" description="Zn(2)-C6 fungal-type" evidence="3">
    <location>
        <begin position="61"/>
        <end position="95"/>
    </location>
</feature>
<evidence type="ECO:0000256" key="2">
    <source>
        <dbReference type="SAM" id="MobiDB-lite"/>
    </source>
</evidence>
<dbReference type="EMBL" id="JARJCW010000134">
    <property type="protein sequence ID" value="KAJ7191313.1"/>
    <property type="molecule type" value="Genomic_DNA"/>
</dbReference>
<protein>
    <recommendedName>
        <fullName evidence="3">Zn(2)-C6 fungal-type domain-containing protein</fullName>
    </recommendedName>
</protein>
<feature type="region of interest" description="Disordered" evidence="2">
    <location>
        <begin position="157"/>
        <end position="193"/>
    </location>
</feature>
<gene>
    <name evidence="4" type="ORF">GGX14DRAFT_600757</name>
</gene>
<evidence type="ECO:0000259" key="3">
    <source>
        <dbReference type="PROSITE" id="PS50048"/>
    </source>
</evidence>
<dbReference type="AlphaFoldDB" id="A0AAD6UVK9"/>
<dbReference type="Proteomes" id="UP001219525">
    <property type="component" value="Unassembled WGS sequence"/>
</dbReference>